<dbReference type="EMBL" id="HG938354">
    <property type="protein sequence ID" value="CDN51620.1"/>
    <property type="molecule type" value="Genomic_DNA"/>
</dbReference>
<dbReference type="PATRIC" id="fig|1028800.3.peg.5576"/>
<accession>A0A068T2A3</accession>
<reference evidence="2" key="1">
    <citation type="journal article" date="2014" name="BMC Genomics">
        <title>Genome sequencing of two Neorhizobium galegae strains reveals a noeT gene responsible for the unusual acetylation of the nodulation factors.</title>
        <authorList>
            <person name="Osterman J."/>
            <person name="Marsh J."/>
            <person name="Laine P.K."/>
            <person name="Zeng Z."/>
            <person name="Alatalo E."/>
            <person name="Sullivan J.T."/>
            <person name="Young J.P."/>
            <person name="Thomas-Oates J."/>
            <person name="Paulin L."/>
            <person name="Lindstrom K."/>
        </authorList>
    </citation>
    <scope>NUCLEOTIDE SEQUENCE [LARGE SCALE GENOMIC DNA]</scope>
    <source>
        <strain evidence="2">HAMBI 540</strain>
    </source>
</reference>
<keyword evidence="2" id="KW-1185">Reference proteome</keyword>
<protein>
    <submittedName>
        <fullName evidence="1">Uncharacterized protein</fullName>
    </submittedName>
</protein>
<dbReference type="HOGENOM" id="CLU_3063903_0_0_5"/>
<dbReference type="GeneID" id="72711941"/>
<dbReference type="Proteomes" id="UP000028181">
    <property type="component" value="Plasmid pHAMBI540a"/>
</dbReference>
<keyword evidence="1" id="KW-0614">Plasmid</keyword>
<evidence type="ECO:0000313" key="2">
    <source>
        <dbReference type="Proteomes" id="UP000028181"/>
    </source>
</evidence>
<sequence length="53" mass="6019">MTYYPQDVANPQDVAAEAVVEEWLKAGCRISGLHPSEEEAQPEFLEWGREKGR</sequence>
<gene>
    <name evidence="1" type="ORF">RG540_PA09440</name>
</gene>
<dbReference type="RefSeq" id="WP_174479307.1">
    <property type="nucleotide sequence ID" value="NZ_HG938354.1"/>
</dbReference>
<proteinExistence type="predicted"/>
<geneLocation type="plasmid" evidence="2">
    <name>II</name>
</geneLocation>
<organism evidence="1 2">
    <name type="scientific">Neorhizobium galegae bv. orientalis str. HAMBI 540</name>
    <dbReference type="NCBI Taxonomy" id="1028800"/>
    <lineage>
        <taxon>Bacteria</taxon>
        <taxon>Pseudomonadati</taxon>
        <taxon>Pseudomonadota</taxon>
        <taxon>Alphaproteobacteria</taxon>
        <taxon>Hyphomicrobiales</taxon>
        <taxon>Rhizobiaceae</taxon>
        <taxon>Rhizobium/Agrobacterium group</taxon>
        <taxon>Neorhizobium</taxon>
    </lineage>
</organism>
<dbReference type="KEGG" id="ngg:RG540_PA09440"/>
<name>A0A068T2A3_NEOGA</name>
<evidence type="ECO:0000313" key="1">
    <source>
        <dbReference type="EMBL" id="CDN51620.1"/>
    </source>
</evidence>
<dbReference type="AlphaFoldDB" id="A0A068T2A3"/>